<gene>
    <name evidence="2" type="ORF">MSAN_00774500</name>
</gene>
<feature type="compositionally biased region" description="Polar residues" evidence="1">
    <location>
        <begin position="82"/>
        <end position="92"/>
    </location>
</feature>
<accession>A0A8H7DEF8</accession>
<proteinExistence type="predicted"/>
<feature type="region of interest" description="Disordered" evidence="1">
    <location>
        <begin position="82"/>
        <end position="209"/>
    </location>
</feature>
<dbReference type="EMBL" id="JACAZH010000004">
    <property type="protein sequence ID" value="KAF7371380.1"/>
    <property type="molecule type" value="Genomic_DNA"/>
</dbReference>
<protein>
    <submittedName>
        <fullName evidence="2">Uncharacterized protein</fullName>
    </submittedName>
</protein>
<keyword evidence="3" id="KW-1185">Reference proteome</keyword>
<dbReference type="Proteomes" id="UP000623467">
    <property type="component" value="Unassembled WGS sequence"/>
</dbReference>
<feature type="compositionally biased region" description="Basic and acidic residues" evidence="1">
    <location>
        <begin position="143"/>
        <end position="159"/>
    </location>
</feature>
<dbReference type="AlphaFoldDB" id="A0A8H7DEF8"/>
<sequence>MSRTISQATHQDRQGAMIPATSSMERSVMPHDLHHATLIEEFIENCNPHTRVDIFATLTSAPNFMMEEPILHLATLPRSQGLSTIKPQSHSASIHELKSPPSKRLRRPTEKAPAAHHSQSRDVASPGVKKRGTQYQRPLGRLSRQERLRRPSQRRRDAEGSGYVVPVPSQRFQASSEYRHTTSDLESPQATFPGSVGEDDLQSEVRHNHAKPPQSLLAFLKNADGLDLSRHLHLFSANKLDLNILKTISLLEDAALRKMLRCLSIQHAEQQGFEGISEWELDKLKDAVRRLS</sequence>
<dbReference type="OrthoDB" id="3044997at2759"/>
<name>A0A8H7DEF8_9AGAR</name>
<evidence type="ECO:0000256" key="1">
    <source>
        <dbReference type="SAM" id="MobiDB-lite"/>
    </source>
</evidence>
<evidence type="ECO:0000313" key="3">
    <source>
        <dbReference type="Proteomes" id="UP000623467"/>
    </source>
</evidence>
<evidence type="ECO:0000313" key="2">
    <source>
        <dbReference type="EMBL" id="KAF7371380.1"/>
    </source>
</evidence>
<reference evidence="2" key="1">
    <citation type="submission" date="2020-05" db="EMBL/GenBank/DDBJ databases">
        <title>Mycena genomes resolve the evolution of fungal bioluminescence.</title>
        <authorList>
            <person name="Tsai I.J."/>
        </authorList>
    </citation>
    <scope>NUCLEOTIDE SEQUENCE</scope>
    <source>
        <strain evidence="2">160909Yilan</strain>
    </source>
</reference>
<comment type="caution">
    <text evidence="2">The sequence shown here is derived from an EMBL/GenBank/DDBJ whole genome shotgun (WGS) entry which is preliminary data.</text>
</comment>
<organism evidence="2 3">
    <name type="scientific">Mycena sanguinolenta</name>
    <dbReference type="NCBI Taxonomy" id="230812"/>
    <lineage>
        <taxon>Eukaryota</taxon>
        <taxon>Fungi</taxon>
        <taxon>Dikarya</taxon>
        <taxon>Basidiomycota</taxon>
        <taxon>Agaricomycotina</taxon>
        <taxon>Agaricomycetes</taxon>
        <taxon>Agaricomycetidae</taxon>
        <taxon>Agaricales</taxon>
        <taxon>Marasmiineae</taxon>
        <taxon>Mycenaceae</taxon>
        <taxon>Mycena</taxon>
    </lineage>
</organism>